<dbReference type="AlphaFoldDB" id="A0A2Z2KIF5"/>
<gene>
    <name evidence="1" type="ORF">B9T62_20635</name>
</gene>
<dbReference type="OrthoDB" id="9787298at2"/>
<sequence>MAVAPTMASTPMMSHIPQWRQQEYQQHQLIKEPLLPEDIADTVIFLLSAKSKAYTGATFDINNGCYLR</sequence>
<proteinExistence type="predicted"/>
<dbReference type="KEGG" id="pdh:B9T62_20635"/>
<dbReference type="Proteomes" id="UP000249890">
    <property type="component" value="Chromosome"/>
</dbReference>
<protein>
    <submittedName>
        <fullName evidence="1">Uncharacterized protein</fullName>
    </submittedName>
</protein>
<accession>A0A2Z2KIF5</accession>
<dbReference type="InterPro" id="IPR036291">
    <property type="entry name" value="NAD(P)-bd_dom_sf"/>
</dbReference>
<evidence type="ECO:0000313" key="1">
    <source>
        <dbReference type="EMBL" id="ASA23000.1"/>
    </source>
</evidence>
<dbReference type="Gene3D" id="3.40.50.720">
    <property type="entry name" value="NAD(P)-binding Rossmann-like Domain"/>
    <property type="match status" value="1"/>
</dbReference>
<evidence type="ECO:0000313" key="2">
    <source>
        <dbReference type="Proteomes" id="UP000249890"/>
    </source>
</evidence>
<name>A0A2Z2KIF5_9BACL</name>
<keyword evidence="2" id="KW-1185">Reference proteome</keyword>
<dbReference type="Pfam" id="PF13561">
    <property type="entry name" value="adh_short_C2"/>
    <property type="match status" value="1"/>
</dbReference>
<dbReference type="EMBL" id="CP021780">
    <property type="protein sequence ID" value="ASA23000.1"/>
    <property type="molecule type" value="Genomic_DNA"/>
</dbReference>
<organism evidence="1 2">
    <name type="scientific">Paenibacillus donghaensis</name>
    <dbReference type="NCBI Taxonomy" id="414771"/>
    <lineage>
        <taxon>Bacteria</taxon>
        <taxon>Bacillati</taxon>
        <taxon>Bacillota</taxon>
        <taxon>Bacilli</taxon>
        <taxon>Bacillales</taxon>
        <taxon>Paenibacillaceae</taxon>
        <taxon>Paenibacillus</taxon>
    </lineage>
</organism>
<dbReference type="InterPro" id="IPR002347">
    <property type="entry name" value="SDR_fam"/>
</dbReference>
<reference evidence="1 2" key="1">
    <citation type="submission" date="2017-06" db="EMBL/GenBank/DDBJ databases">
        <title>Complete genome sequence of Paenibacillus donghaensis KCTC 13049T isolated from East Sea sediment, South Korea.</title>
        <authorList>
            <person name="Jung B.K."/>
            <person name="Hong S.-J."/>
            <person name="Shin J.-H."/>
        </authorList>
    </citation>
    <scope>NUCLEOTIDE SEQUENCE [LARGE SCALE GENOMIC DNA]</scope>
    <source>
        <strain evidence="1 2">KCTC 13049</strain>
    </source>
</reference>
<dbReference type="SUPFAM" id="SSF51735">
    <property type="entry name" value="NAD(P)-binding Rossmann-fold domains"/>
    <property type="match status" value="1"/>
</dbReference>